<evidence type="ECO:0000256" key="4">
    <source>
        <dbReference type="ARBA" id="ARBA00022723"/>
    </source>
</evidence>
<accession>A0AAD9H2N0</accession>
<keyword evidence="12" id="KW-1185">Reference proteome</keyword>
<evidence type="ECO:0000313" key="12">
    <source>
        <dbReference type="Proteomes" id="UP001232148"/>
    </source>
</evidence>
<reference evidence="11" key="1">
    <citation type="submission" date="2021-06" db="EMBL/GenBank/DDBJ databases">
        <title>Comparative genomics, transcriptomics and evolutionary studies reveal genomic signatures of adaptation to plant cell wall in hemibiotrophic fungi.</title>
        <authorList>
            <consortium name="DOE Joint Genome Institute"/>
            <person name="Baroncelli R."/>
            <person name="Diaz J.F."/>
            <person name="Benocci T."/>
            <person name="Peng M."/>
            <person name="Battaglia E."/>
            <person name="Haridas S."/>
            <person name="Andreopoulos W."/>
            <person name="Labutti K."/>
            <person name="Pangilinan J."/>
            <person name="Floch G.L."/>
            <person name="Makela M.R."/>
            <person name="Henrissat B."/>
            <person name="Grigoriev I.V."/>
            <person name="Crouch J.A."/>
            <person name="De Vries R.P."/>
            <person name="Sukno S.A."/>
            <person name="Thon M.R."/>
        </authorList>
    </citation>
    <scope>NUCLEOTIDE SEQUENCE</scope>
    <source>
        <strain evidence="11">MAFF235873</strain>
    </source>
</reference>
<dbReference type="Proteomes" id="UP001232148">
    <property type="component" value="Unassembled WGS sequence"/>
</dbReference>
<keyword evidence="7 9" id="KW-0503">Monooxygenase</keyword>
<comment type="similarity">
    <text evidence="2 9">Belongs to the cytochrome P450 family.</text>
</comment>
<dbReference type="GO" id="GO:0005506">
    <property type="term" value="F:iron ion binding"/>
    <property type="evidence" value="ECO:0007669"/>
    <property type="project" value="InterPro"/>
</dbReference>
<dbReference type="GO" id="GO:0016705">
    <property type="term" value="F:oxidoreductase activity, acting on paired donors, with incorporation or reduction of molecular oxygen"/>
    <property type="evidence" value="ECO:0007669"/>
    <property type="project" value="InterPro"/>
</dbReference>
<dbReference type="AlphaFoldDB" id="A0AAD9H2N0"/>
<organism evidence="11 12">
    <name type="scientific">Colletotrichum zoysiae</name>
    <dbReference type="NCBI Taxonomy" id="1216348"/>
    <lineage>
        <taxon>Eukaryota</taxon>
        <taxon>Fungi</taxon>
        <taxon>Dikarya</taxon>
        <taxon>Ascomycota</taxon>
        <taxon>Pezizomycotina</taxon>
        <taxon>Sordariomycetes</taxon>
        <taxon>Hypocreomycetidae</taxon>
        <taxon>Glomerellales</taxon>
        <taxon>Glomerellaceae</taxon>
        <taxon>Colletotrichum</taxon>
        <taxon>Colletotrichum graminicola species complex</taxon>
    </lineage>
</organism>
<protein>
    <submittedName>
        <fullName evidence="11">Cytochrome P450</fullName>
    </submittedName>
</protein>
<dbReference type="InterPro" id="IPR050364">
    <property type="entry name" value="Cytochrome_P450_fung"/>
</dbReference>
<dbReference type="PANTHER" id="PTHR46300">
    <property type="entry name" value="P450, PUTATIVE (EUROFUNG)-RELATED-RELATED"/>
    <property type="match status" value="1"/>
</dbReference>
<dbReference type="Gene3D" id="1.10.630.10">
    <property type="entry name" value="Cytochrome P450"/>
    <property type="match status" value="1"/>
</dbReference>
<evidence type="ECO:0000256" key="1">
    <source>
        <dbReference type="ARBA" id="ARBA00001971"/>
    </source>
</evidence>
<evidence type="ECO:0000256" key="7">
    <source>
        <dbReference type="ARBA" id="ARBA00023033"/>
    </source>
</evidence>
<dbReference type="PRINTS" id="PR00463">
    <property type="entry name" value="EP450I"/>
</dbReference>
<keyword evidence="4 8" id="KW-0479">Metal-binding</keyword>
<keyword evidence="10" id="KW-0472">Membrane</keyword>
<keyword evidence="6 8" id="KW-0408">Iron</keyword>
<evidence type="ECO:0000256" key="8">
    <source>
        <dbReference type="PIRSR" id="PIRSR602401-1"/>
    </source>
</evidence>
<dbReference type="Pfam" id="PF00067">
    <property type="entry name" value="p450"/>
    <property type="match status" value="1"/>
</dbReference>
<dbReference type="CDD" id="cd11065">
    <property type="entry name" value="CYP64-like"/>
    <property type="match status" value="1"/>
</dbReference>
<gene>
    <name evidence="11" type="ORF">LX32DRAFT_575578</name>
</gene>
<dbReference type="GO" id="GO:0020037">
    <property type="term" value="F:heme binding"/>
    <property type="evidence" value="ECO:0007669"/>
    <property type="project" value="InterPro"/>
</dbReference>
<evidence type="ECO:0000256" key="10">
    <source>
        <dbReference type="SAM" id="Phobius"/>
    </source>
</evidence>
<dbReference type="InterPro" id="IPR001128">
    <property type="entry name" value="Cyt_P450"/>
</dbReference>
<dbReference type="SUPFAM" id="SSF48264">
    <property type="entry name" value="Cytochrome P450"/>
    <property type="match status" value="1"/>
</dbReference>
<evidence type="ECO:0000256" key="2">
    <source>
        <dbReference type="ARBA" id="ARBA00010617"/>
    </source>
</evidence>
<dbReference type="PANTHER" id="PTHR46300:SF1">
    <property type="entry name" value="P450, PUTATIVE (EUROFUNG)-RELATED"/>
    <property type="match status" value="1"/>
</dbReference>
<proteinExistence type="inferred from homology"/>
<keyword evidence="10" id="KW-1133">Transmembrane helix</keyword>
<dbReference type="InterPro" id="IPR002401">
    <property type="entry name" value="Cyt_P450_E_grp-I"/>
</dbReference>
<evidence type="ECO:0000256" key="6">
    <source>
        <dbReference type="ARBA" id="ARBA00023004"/>
    </source>
</evidence>
<sequence length="569" mass="62943">MGGLAGHRDGWYSKKLSILFALFLVASVGLCLLLSRIRHGHRRYSKLPLPPGPPRLPIIGNLFNSPTHYSWLTHFQWKHTYGPVAYYEVGGQPTVVLTTVEAAHELLNKRASNYSNRSFSYTVSELVCNGWNMLFRQYDARFRLHQRLHVHGLNPRASVLYQPIEELESLELLNDMLAAGKPKPGQGGAGEKQTAAAAAAAADVVPQNPHWDFRRASASAMSLIVWGYRLRKGQPGTEDQIDFFNKTPTLEALTGPRWWVDALPWLRHVPRCVSPWKRAGERMHEREVSHHLANFRGALGRPGYNVSKQVARGADRLGAGVGEAEAAFVAAALTLANGETSVAVLCWLVVAMVAHPRVMREAQAALDGVVGRGRMPAYADRAALPYVDAVVDEVMRWRPLIPAGMDHAAAEEDEYMGYRIPKGATVVASQWAITRDAAVFGADADDFRPERWLERGGGGGGDLPRTSFGYGRRLCPGRHVGRDGLWIMAARLLWAFDMEAPTDPATLRKRVIDPMAMPPSGIVVDPRPFEALFRPRGEWVEALVREGMESAEMDVGGLMERIEVAKGFQ</sequence>
<dbReference type="PROSITE" id="PS00086">
    <property type="entry name" value="CYTOCHROME_P450"/>
    <property type="match status" value="1"/>
</dbReference>
<dbReference type="GO" id="GO:0004497">
    <property type="term" value="F:monooxygenase activity"/>
    <property type="evidence" value="ECO:0007669"/>
    <property type="project" value="UniProtKB-KW"/>
</dbReference>
<dbReference type="EMBL" id="MU843117">
    <property type="protein sequence ID" value="KAK2021301.1"/>
    <property type="molecule type" value="Genomic_DNA"/>
</dbReference>
<evidence type="ECO:0000313" key="11">
    <source>
        <dbReference type="EMBL" id="KAK2021301.1"/>
    </source>
</evidence>
<dbReference type="InterPro" id="IPR036396">
    <property type="entry name" value="Cyt_P450_sf"/>
</dbReference>
<keyword evidence="5 9" id="KW-0560">Oxidoreductase</keyword>
<keyword evidence="3 8" id="KW-0349">Heme</keyword>
<evidence type="ECO:0000256" key="3">
    <source>
        <dbReference type="ARBA" id="ARBA00022617"/>
    </source>
</evidence>
<feature type="transmembrane region" description="Helical" evidence="10">
    <location>
        <begin position="16"/>
        <end position="35"/>
    </location>
</feature>
<comment type="cofactor">
    <cofactor evidence="1 8">
        <name>heme</name>
        <dbReference type="ChEBI" id="CHEBI:30413"/>
    </cofactor>
</comment>
<keyword evidence="10" id="KW-0812">Transmembrane</keyword>
<name>A0AAD9H2N0_9PEZI</name>
<comment type="caution">
    <text evidence="11">The sequence shown here is derived from an EMBL/GenBank/DDBJ whole genome shotgun (WGS) entry which is preliminary data.</text>
</comment>
<evidence type="ECO:0000256" key="9">
    <source>
        <dbReference type="RuleBase" id="RU000461"/>
    </source>
</evidence>
<feature type="binding site" description="axial binding residue" evidence="8">
    <location>
        <position position="475"/>
    </location>
    <ligand>
        <name>heme</name>
        <dbReference type="ChEBI" id="CHEBI:30413"/>
    </ligand>
    <ligandPart>
        <name>Fe</name>
        <dbReference type="ChEBI" id="CHEBI:18248"/>
    </ligandPart>
</feature>
<dbReference type="InterPro" id="IPR017972">
    <property type="entry name" value="Cyt_P450_CS"/>
</dbReference>
<evidence type="ECO:0000256" key="5">
    <source>
        <dbReference type="ARBA" id="ARBA00023002"/>
    </source>
</evidence>